<keyword evidence="1" id="KW-0808">Transferase</keyword>
<keyword evidence="1" id="KW-0315">Glutamine amidotransferase</keyword>
<dbReference type="GO" id="GO:0016740">
    <property type="term" value="F:transferase activity"/>
    <property type="evidence" value="ECO:0007669"/>
    <property type="project" value="UniProtKB-KW"/>
</dbReference>
<protein>
    <submittedName>
        <fullName evidence="1">Putative glutamine amidotransferase</fullName>
    </submittedName>
</protein>
<dbReference type="InterPro" id="IPR011697">
    <property type="entry name" value="Peptidase_C26"/>
</dbReference>
<dbReference type="OrthoDB" id="7024487at2"/>
<reference evidence="1 2" key="1">
    <citation type="submission" date="2016-10" db="EMBL/GenBank/DDBJ databases">
        <authorList>
            <person name="de Groot N.N."/>
        </authorList>
    </citation>
    <scope>NUCLEOTIDE SEQUENCE [LARGE SCALE GENOMIC DNA]</scope>
    <source>
        <strain evidence="1 2">LMG 2158</strain>
    </source>
</reference>
<dbReference type="GO" id="GO:0016787">
    <property type="term" value="F:hydrolase activity"/>
    <property type="evidence" value="ECO:0007669"/>
    <property type="project" value="InterPro"/>
</dbReference>
<dbReference type="EMBL" id="LT629972">
    <property type="protein sequence ID" value="SEH92773.1"/>
    <property type="molecule type" value="Genomic_DNA"/>
</dbReference>
<dbReference type="RefSeq" id="WP_019361061.1">
    <property type="nucleotide sequence ID" value="NZ_LT629972.1"/>
</dbReference>
<dbReference type="AlphaFoldDB" id="A0A1H6M1S0"/>
<proteinExistence type="predicted"/>
<dbReference type="Proteomes" id="UP000182272">
    <property type="component" value="Chromosome I"/>
</dbReference>
<evidence type="ECO:0000313" key="2">
    <source>
        <dbReference type="Proteomes" id="UP000182272"/>
    </source>
</evidence>
<dbReference type="Pfam" id="PF07722">
    <property type="entry name" value="Peptidase_C26"/>
    <property type="match status" value="1"/>
</dbReference>
<accession>A0A1H6M1S0</accession>
<gene>
    <name evidence="1" type="ORF">SAMN05216581_0592</name>
</gene>
<evidence type="ECO:0000313" key="1">
    <source>
        <dbReference type="EMBL" id="SEH92773.1"/>
    </source>
</evidence>
<organism evidence="1 2">
    <name type="scientific">Pseudomonas asplenii</name>
    <dbReference type="NCBI Taxonomy" id="53407"/>
    <lineage>
        <taxon>Bacteria</taxon>
        <taxon>Pseudomonadati</taxon>
        <taxon>Pseudomonadota</taxon>
        <taxon>Gammaproteobacteria</taxon>
        <taxon>Pseudomonadales</taxon>
        <taxon>Pseudomonadaceae</taxon>
        <taxon>Pseudomonas</taxon>
    </lineage>
</organism>
<sequence>MSRLPLIGLTACSDQVGLQGCHTRGDPFVRAVESTAQSVPLIILSLAQRFEPSVILDSTDGLLFSGASSHAEQPVHGGTANAPGTAHDRERYLITLRRTRTCCRWTRVTFWRALSRRKRAKQRDSDALSNT</sequence>
<name>A0A1H6M1S0_9PSED</name>